<dbReference type="SUPFAM" id="SSF55874">
    <property type="entry name" value="ATPase domain of HSP90 chaperone/DNA topoisomerase II/histidine kinase"/>
    <property type="match status" value="1"/>
</dbReference>
<dbReference type="AlphaFoldDB" id="A0A365PXB9"/>
<gene>
    <name evidence="6" type="ORF">DQ403_07080</name>
    <name evidence="5" type="ORF">KQ248_03680</name>
</gene>
<dbReference type="PROSITE" id="PS50109">
    <property type="entry name" value="HIS_KIN"/>
    <property type="match status" value="1"/>
</dbReference>
<dbReference type="Proteomes" id="UP000683436">
    <property type="component" value="Chromosome"/>
</dbReference>
<accession>A0A365PXB9</accession>
<keyword evidence="6" id="KW-0808">Transferase</keyword>
<dbReference type="EC" id="2.7.13.3" evidence="2"/>
<dbReference type="Gene3D" id="1.10.287.130">
    <property type="match status" value="1"/>
</dbReference>
<dbReference type="PANTHER" id="PTHR43547:SF2">
    <property type="entry name" value="HYBRID SIGNAL TRANSDUCTION HISTIDINE KINASE C"/>
    <property type="match status" value="1"/>
</dbReference>
<keyword evidence="8" id="KW-1185">Reference proteome</keyword>
<organism evidence="6 7">
    <name type="scientific">Stutzerimonas zhaodongensis</name>
    <dbReference type="NCBI Taxonomy" id="1176257"/>
    <lineage>
        <taxon>Bacteria</taxon>
        <taxon>Pseudomonadati</taxon>
        <taxon>Pseudomonadota</taxon>
        <taxon>Gammaproteobacteria</taxon>
        <taxon>Pseudomonadales</taxon>
        <taxon>Pseudomonadaceae</taxon>
        <taxon>Stutzerimonas</taxon>
    </lineage>
</organism>
<evidence type="ECO:0000256" key="2">
    <source>
        <dbReference type="ARBA" id="ARBA00012438"/>
    </source>
</evidence>
<evidence type="ECO:0000256" key="3">
    <source>
        <dbReference type="ARBA" id="ARBA00022553"/>
    </source>
</evidence>
<dbReference type="PRINTS" id="PR00344">
    <property type="entry name" value="BCTRLSENSOR"/>
</dbReference>
<evidence type="ECO:0000313" key="6">
    <source>
        <dbReference type="EMBL" id="RBA60457.1"/>
    </source>
</evidence>
<reference evidence="5 8" key="2">
    <citation type="submission" date="2021-06" db="EMBL/GenBank/DDBJ databases">
        <title>Microbial metabolic specificity influences pelagic lipid remineralization.</title>
        <authorList>
            <person name="Behrendt L."/>
            <person name="Hunter J.E."/>
            <person name="Alcolombri U."/>
            <person name="Smriga S."/>
            <person name="Mincer T."/>
            <person name="Lowenstein D.P."/>
            <person name="Peaudecerf F.J."/>
            <person name="Fernandez V.I."/>
            <person name="Fredricks H."/>
            <person name="Almblad H."/>
            <person name="Harrison J.J."/>
            <person name="Stocker R."/>
            <person name="Van Mooy B.A.S."/>
        </authorList>
    </citation>
    <scope>NUCLEOTIDE SEQUENCE [LARGE SCALE GENOMIC DNA]</scope>
    <source>
        <strain evidence="5 8">A252</strain>
    </source>
</reference>
<dbReference type="CDD" id="cd00082">
    <property type="entry name" value="HisKA"/>
    <property type="match status" value="1"/>
</dbReference>
<name>A0A365PXB9_9GAMM</name>
<comment type="catalytic activity">
    <reaction evidence="1">
        <text>ATP + protein L-histidine = ADP + protein N-phospho-L-histidine.</text>
        <dbReference type="EC" id="2.7.13.3"/>
    </reaction>
</comment>
<feature type="domain" description="Histidine kinase" evidence="4">
    <location>
        <begin position="156"/>
        <end position="374"/>
    </location>
</feature>
<sequence>MRLANFILDNLEPILQSWEDFARTILGTRSMDTEALRDHAEQMLRTIAEDLGTSQSKAQQFSKSIGKSHKSGGETAAQTHAVLRHDAGFSIDEMVSEYRALRSSVLSKWLQAIKSGTDFEVEDMTRFNEAIDQALAESVASYSQTVNGTRNVFLGILGHDLRTPLGAIQLGAEVLLLDGSLGPKPTMLATRIYTSVKRANKIVNDLLDFTRSQSGAGIPVHRMETNLAAVCEGMAEEVLAYHPDRNILCETSGNLTGLFDASRMEQVFSNLIGNAVQHGSATSQIRVSLHAEQAHAVFSVHNQGEPIAGEALADIFNPMSRHSQYAAGEHGPQSGLGLGLYIASEIVAAHQGSIHVESNAEQGTTFIVRLPLTEHALPPLRESRLATVALDRPL</sequence>
<keyword evidence="6" id="KW-0418">Kinase</keyword>
<reference evidence="6 7" key="1">
    <citation type="submission" date="2018-06" db="EMBL/GenBank/DDBJ databases">
        <title>Whole genome sequencing of four bacterial strains from South Shetland trench revealing bio-synthetic gene clusters.</title>
        <authorList>
            <person name="Abdel-Mageed W.M."/>
            <person name="Lehri B."/>
            <person name="Jarmusch S.A."/>
            <person name="Miranda K."/>
            <person name="Goodfellow M."/>
            <person name="Jaspars M."/>
            <person name="Karlyshev A.V."/>
        </authorList>
    </citation>
    <scope>NUCLEOTIDE SEQUENCE [LARGE SCALE GENOMIC DNA]</scope>
    <source>
        <strain evidence="6 7">SST2</strain>
    </source>
</reference>
<dbReference type="Pfam" id="PF00512">
    <property type="entry name" value="HisKA"/>
    <property type="match status" value="1"/>
</dbReference>
<proteinExistence type="predicted"/>
<dbReference type="Proteomes" id="UP000252554">
    <property type="component" value="Unassembled WGS sequence"/>
</dbReference>
<dbReference type="SMART" id="SM00387">
    <property type="entry name" value="HATPase_c"/>
    <property type="match status" value="1"/>
</dbReference>
<dbReference type="EMBL" id="CP076683">
    <property type="protein sequence ID" value="QWV17809.1"/>
    <property type="molecule type" value="Genomic_DNA"/>
</dbReference>
<keyword evidence="3" id="KW-0597">Phosphoprotein</keyword>
<dbReference type="InterPro" id="IPR036890">
    <property type="entry name" value="HATPase_C_sf"/>
</dbReference>
<dbReference type="InterPro" id="IPR005467">
    <property type="entry name" value="His_kinase_dom"/>
</dbReference>
<evidence type="ECO:0000259" key="4">
    <source>
        <dbReference type="PROSITE" id="PS50109"/>
    </source>
</evidence>
<dbReference type="InterPro" id="IPR003594">
    <property type="entry name" value="HATPase_dom"/>
</dbReference>
<evidence type="ECO:0000313" key="7">
    <source>
        <dbReference type="Proteomes" id="UP000252554"/>
    </source>
</evidence>
<dbReference type="SMART" id="SM00388">
    <property type="entry name" value="HisKA"/>
    <property type="match status" value="1"/>
</dbReference>
<evidence type="ECO:0000256" key="1">
    <source>
        <dbReference type="ARBA" id="ARBA00000085"/>
    </source>
</evidence>
<protein>
    <recommendedName>
        <fullName evidence="2">histidine kinase</fullName>
        <ecNumber evidence="2">2.7.13.3</ecNumber>
    </recommendedName>
</protein>
<dbReference type="RefSeq" id="WP_128119761.1">
    <property type="nucleotide sequence ID" value="NZ_CP076683.1"/>
</dbReference>
<dbReference type="SUPFAM" id="SSF47384">
    <property type="entry name" value="Homodimeric domain of signal transducing histidine kinase"/>
    <property type="match status" value="1"/>
</dbReference>
<dbReference type="Gene3D" id="3.30.565.10">
    <property type="entry name" value="Histidine kinase-like ATPase, C-terminal domain"/>
    <property type="match status" value="1"/>
</dbReference>
<evidence type="ECO:0000313" key="5">
    <source>
        <dbReference type="EMBL" id="QWV17809.1"/>
    </source>
</evidence>
<dbReference type="PANTHER" id="PTHR43547">
    <property type="entry name" value="TWO-COMPONENT HISTIDINE KINASE"/>
    <property type="match status" value="1"/>
</dbReference>
<dbReference type="InterPro" id="IPR003661">
    <property type="entry name" value="HisK_dim/P_dom"/>
</dbReference>
<dbReference type="InterPro" id="IPR036097">
    <property type="entry name" value="HisK_dim/P_sf"/>
</dbReference>
<dbReference type="InterPro" id="IPR004358">
    <property type="entry name" value="Sig_transdc_His_kin-like_C"/>
</dbReference>
<evidence type="ECO:0000313" key="8">
    <source>
        <dbReference type="Proteomes" id="UP000683436"/>
    </source>
</evidence>
<dbReference type="Pfam" id="PF02518">
    <property type="entry name" value="HATPase_c"/>
    <property type="match status" value="1"/>
</dbReference>
<dbReference type="GO" id="GO:0000155">
    <property type="term" value="F:phosphorelay sensor kinase activity"/>
    <property type="evidence" value="ECO:0007669"/>
    <property type="project" value="InterPro"/>
</dbReference>
<dbReference type="EMBL" id="QNTV01000003">
    <property type="protein sequence ID" value="RBA60457.1"/>
    <property type="molecule type" value="Genomic_DNA"/>
</dbReference>